<dbReference type="GeneID" id="113213524"/>
<evidence type="ECO:0000256" key="2">
    <source>
        <dbReference type="ARBA" id="ARBA00022490"/>
    </source>
</evidence>
<dbReference type="GO" id="GO:0005829">
    <property type="term" value="C:cytosol"/>
    <property type="evidence" value="ECO:0007669"/>
    <property type="project" value="InterPro"/>
</dbReference>
<keyword evidence="4" id="KW-0378">Hydrolase</keyword>
<dbReference type="PRINTS" id="PR00706">
    <property type="entry name" value="PYROGLUPTASE"/>
</dbReference>
<dbReference type="SUPFAM" id="SSF53182">
    <property type="entry name" value="Pyrrolidone carboxyl peptidase (pyroglutamate aminopeptidase)"/>
    <property type="match status" value="1"/>
</dbReference>
<dbReference type="GO" id="GO:0006508">
    <property type="term" value="P:proteolysis"/>
    <property type="evidence" value="ECO:0007669"/>
    <property type="project" value="UniProtKB-KW"/>
</dbReference>
<dbReference type="Pfam" id="PF01470">
    <property type="entry name" value="Peptidase_C15"/>
    <property type="match status" value="1"/>
</dbReference>
<dbReference type="RefSeq" id="XP_026288410.1">
    <property type="nucleotide sequence ID" value="XM_026432625.2"/>
</dbReference>
<dbReference type="Gene3D" id="3.40.630.20">
    <property type="entry name" value="Peptidase C15, pyroglutamyl peptidase I-like"/>
    <property type="match status" value="1"/>
</dbReference>
<dbReference type="GO" id="GO:0016920">
    <property type="term" value="F:pyroglutamyl-peptidase activity"/>
    <property type="evidence" value="ECO:0007669"/>
    <property type="project" value="InterPro"/>
</dbReference>
<accession>A0A6J1T656</accession>
<dbReference type="InterPro" id="IPR000816">
    <property type="entry name" value="Peptidase_C15"/>
</dbReference>
<protein>
    <submittedName>
        <fullName evidence="7 8">Pyroglutamyl-peptidase 1</fullName>
    </submittedName>
</protein>
<organism evidence="6 8">
    <name type="scientific">Frankliniella occidentalis</name>
    <name type="common">Western flower thrips</name>
    <name type="synonym">Euthrips occidentalis</name>
    <dbReference type="NCBI Taxonomy" id="133901"/>
    <lineage>
        <taxon>Eukaryota</taxon>
        <taxon>Metazoa</taxon>
        <taxon>Ecdysozoa</taxon>
        <taxon>Arthropoda</taxon>
        <taxon>Hexapoda</taxon>
        <taxon>Insecta</taxon>
        <taxon>Pterygota</taxon>
        <taxon>Neoptera</taxon>
        <taxon>Paraneoptera</taxon>
        <taxon>Thysanoptera</taxon>
        <taxon>Terebrantia</taxon>
        <taxon>Thripoidea</taxon>
        <taxon>Thripidae</taxon>
        <taxon>Frankliniella</taxon>
    </lineage>
</organism>
<evidence type="ECO:0000256" key="5">
    <source>
        <dbReference type="ARBA" id="ARBA00022807"/>
    </source>
</evidence>
<dbReference type="InterPro" id="IPR016125">
    <property type="entry name" value="Peptidase_C15-like"/>
</dbReference>
<dbReference type="AlphaFoldDB" id="A0A6J1T656"/>
<proteinExistence type="inferred from homology"/>
<dbReference type="PANTHER" id="PTHR23402:SF1">
    <property type="entry name" value="PYROGLUTAMYL-PEPTIDASE I"/>
    <property type="match status" value="1"/>
</dbReference>
<dbReference type="PIRSF" id="PIRSF015592">
    <property type="entry name" value="Prld-crbxl_pptds"/>
    <property type="match status" value="1"/>
</dbReference>
<name>A0A6J1T656_FRAOC</name>
<evidence type="ECO:0000256" key="4">
    <source>
        <dbReference type="ARBA" id="ARBA00022801"/>
    </source>
</evidence>
<dbReference type="PANTHER" id="PTHR23402">
    <property type="entry name" value="PROTEASE FAMILY C15 PYROGLUTAMYL-PEPTIDASE I-RELATED"/>
    <property type="match status" value="1"/>
</dbReference>
<dbReference type="RefSeq" id="XP_026288412.1">
    <property type="nucleotide sequence ID" value="XM_026432627.2"/>
</dbReference>
<evidence type="ECO:0000256" key="3">
    <source>
        <dbReference type="ARBA" id="ARBA00022670"/>
    </source>
</evidence>
<keyword evidence="5" id="KW-0788">Thiol protease</keyword>
<dbReference type="CDD" id="cd00501">
    <property type="entry name" value="Peptidase_C15"/>
    <property type="match status" value="1"/>
</dbReference>
<gene>
    <name evidence="7 8" type="primary">LOC113213524</name>
</gene>
<dbReference type="KEGG" id="foc:113213524"/>
<comment type="similarity">
    <text evidence="1">Belongs to the peptidase C15 family.</text>
</comment>
<dbReference type="InterPro" id="IPR036440">
    <property type="entry name" value="Peptidase_C15-like_sf"/>
</dbReference>
<evidence type="ECO:0000256" key="1">
    <source>
        <dbReference type="ARBA" id="ARBA00006641"/>
    </source>
</evidence>
<dbReference type="OrthoDB" id="407146at2759"/>
<keyword evidence="3" id="KW-0645">Protease</keyword>
<keyword evidence="6" id="KW-1185">Reference proteome</keyword>
<dbReference type="Proteomes" id="UP000504606">
    <property type="component" value="Unplaced"/>
</dbReference>
<evidence type="ECO:0000313" key="6">
    <source>
        <dbReference type="Proteomes" id="UP000504606"/>
    </source>
</evidence>
<keyword evidence="2" id="KW-0963">Cytoplasm</keyword>
<sequence length="213" mass="23334">MPLINSEKRTIIVTGFGPFGSHKINASWQAVKLLPEMLDVDDLDVTLIVEEIPVDYEESVKRMSKLCEEHKPILVINVGVSALATEMTLETCASKHGYVKPDTRGKVPSQKECCLGETPRVSTNLALEKLVADLNNLEIGVNFCTSNNAGLYLCEFTYYTSLCLNKQNSLFVHIPDIGKPYTSEEAAKGLCAIIQLAVAQVRGNIMGKTDVSV</sequence>
<reference evidence="7 8" key="1">
    <citation type="submission" date="2025-04" db="UniProtKB">
        <authorList>
            <consortium name="RefSeq"/>
        </authorList>
    </citation>
    <scope>IDENTIFICATION</scope>
    <source>
        <tissue evidence="7 8">Whole organism</tissue>
    </source>
</reference>
<evidence type="ECO:0000313" key="7">
    <source>
        <dbReference type="RefSeq" id="XP_026288410.1"/>
    </source>
</evidence>
<evidence type="ECO:0000313" key="8">
    <source>
        <dbReference type="RefSeq" id="XP_026288412.1"/>
    </source>
</evidence>